<protein>
    <submittedName>
        <fullName evidence="2">Uncharacterized protein</fullName>
    </submittedName>
</protein>
<organism evidence="2 3">
    <name type="scientific">Peronospora matthiolae</name>
    <dbReference type="NCBI Taxonomy" id="2874970"/>
    <lineage>
        <taxon>Eukaryota</taxon>
        <taxon>Sar</taxon>
        <taxon>Stramenopiles</taxon>
        <taxon>Oomycota</taxon>
        <taxon>Peronosporomycetes</taxon>
        <taxon>Peronosporales</taxon>
        <taxon>Peronosporaceae</taxon>
        <taxon>Peronospora</taxon>
    </lineage>
</organism>
<gene>
    <name evidence="2" type="ORF">PM001_LOCUS2509</name>
</gene>
<accession>A0AAV1T4C6</accession>
<feature type="compositionally biased region" description="Low complexity" evidence="1">
    <location>
        <begin position="36"/>
        <end position="51"/>
    </location>
</feature>
<proteinExistence type="predicted"/>
<sequence length="77" mass="7334">MLAPGEPSLCSPCPCVGDTRSGSVTPALPGMPTIPSSSCEATAAAGASGEAGEAKRRAEEAASGVLEAPNGPATHAA</sequence>
<evidence type="ECO:0000313" key="2">
    <source>
        <dbReference type="EMBL" id="CAK7902409.1"/>
    </source>
</evidence>
<evidence type="ECO:0000313" key="3">
    <source>
        <dbReference type="Proteomes" id="UP001162060"/>
    </source>
</evidence>
<reference evidence="2" key="1">
    <citation type="submission" date="2024-01" db="EMBL/GenBank/DDBJ databases">
        <authorList>
            <person name="Webb A."/>
        </authorList>
    </citation>
    <scope>NUCLEOTIDE SEQUENCE</scope>
    <source>
        <strain evidence="2">Pm1</strain>
    </source>
</reference>
<dbReference type="AlphaFoldDB" id="A0AAV1T4C6"/>
<dbReference type="Proteomes" id="UP001162060">
    <property type="component" value="Unassembled WGS sequence"/>
</dbReference>
<evidence type="ECO:0000256" key="1">
    <source>
        <dbReference type="SAM" id="MobiDB-lite"/>
    </source>
</evidence>
<comment type="caution">
    <text evidence="2">The sequence shown here is derived from an EMBL/GenBank/DDBJ whole genome shotgun (WGS) entry which is preliminary data.</text>
</comment>
<feature type="region of interest" description="Disordered" evidence="1">
    <location>
        <begin position="21"/>
        <end position="77"/>
    </location>
</feature>
<dbReference type="EMBL" id="CAKLBY020000024">
    <property type="protein sequence ID" value="CAK7902409.1"/>
    <property type="molecule type" value="Genomic_DNA"/>
</dbReference>
<name>A0AAV1T4C6_9STRA</name>